<gene>
    <name evidence="4" type="ORF">OS493_012777</name>
</gene>
<reference evidence="4" key="1">
    <citation type="submission" date="2023-01" db="EMBL/GenBank/DDBJ databases">
        <title>Genome assembly of the deep-sea coral Lophelia pertusa.</title>
        <authorList>
            <person name="Herrera S."/>
            <person name="Cordes E."/>
        </authorList>
    </citation>
    <scope>NUCLEOTIDE SEQUENCE</scope>
    <source>
        <strain evidence="4">USNM1676648</strain>
        <tissue evidence="4">Polyp</tissue>
    </source>
</reference>
<dbReference type="Proteomes" id="UP001163046">
    <property type="component" value="Unassembled WGS sequence"/>
</dbReference>
<dbReference type="InterPro" id="IPR011004">
    <property type="entry name" value="Trimer_LpxA-like_sf"/>
</dbReference>
<evidence type="ECO:0000259" key="3">
    <source>
        <dbReference type="Pfam" id="PF07959"/>
    </source>
</evidence>
<keyword evidence="2" id="KW-0547">Nucleotide-binding</keyword>
<proteinExistence type="predicted"/>
<protein>
    <recommendedName>
        <fullName evidence="3">GDP-fucose pyrophosphorylase domain-containing protein</fullName>
    </recommendedName>
</protein>
<organism evidence="4 5">
    <name type="scientific">Desmophyllum pertusum</name>
    <dbReference type="NCBI Taxonomy" id="174260"/>
    <lineage>
        <taxon>Eukaryota</taxon>
        <taxon>Metazoa</taxon>
        <taxon>Cnidaria</taxon>
        <taxon>Anthozoa</taxon>
        <taxon>Hexacorallia</taxon>
        <taxon>Scleractinia</taxon>
        <taxon>Caryophylliina</taxon>
        <taxon>Caryophylliidae</taxon>
        <taxon>Desmophyllum</taxon>
    </lineage>
</organism>
<dbReference type="PANTHER" id="PTHR15045">
    <property type="entry name" value="FUCOSE-1-PHOSPHATE GUANYLYLTRANSFERASE"/>
    <property type="match status" value="1"/>
</dbReference>
<name>A0A9W9ZEM4_9CNID</name>
<evidence type="ECO:0000256" key="1">
    <source>
        <dbReference type="ARBA" id="ARBA00022679"/>
    </source>
</evidence>
<comment type="caution">
    <text evidence="4">The sequence shown here is derived from an EMBL/GenBank/DDBJ whole genome shotgun (WGS) entry which is preliminary data.</text>
</comment>
<dbReference type="OrthoDB" id="10062280at2759"/>
<sequence length="561" mass="62361">MESKLKAFESIRGKEVDIAFWDIVVITALDESQKNAYEIQLQSKLARGELPLGVQYHVFYDPPGPKIGNGGSVLVTIGDLLKIYDEEELMNSKIIMLPAGGYSQRLPNASVLGKAFTALPIGDPPYQMLELQLAMFIEFPQRMNPGIFVVASDCLELFNSEGDWSFTKPGFTALAHPSPINIGTTHGVFVLSDHNSLASVEGGCPITQTTCKRFLHKPSIDIMKNHGITFLRNGQEHVYTDSVYFVDWKTAKSLYDFSDEIKPIDCEIDAYGDFLQALGPDASADYTENVANVTKETSSLVQKRKKIFNFLKGTQLNVLLLNESRFYHIGTTVEYIHHFCEDDVLQYESQFLSEVMVKRTGFSEEKITTDQRCLIHCHQALPSSVGRQTVLEYCDIKEGSSVGNNCIVSNVEIPVGAHIPDNVFMTTVCVTSGDVVGLYVTVVFGVGDNVKKTARSVELGKLQYFGLPLDKALSLLDIKQDSNLEIVSLWQVKLFPVFENCAESTHHAINMLSALKNGSKIDKGNVKPVGKYLSMKDVLDFKDIEGTLKIRENLRKKILGT</sequence>
<dbReference type="Pfam" id="PF07959">
    <property type="entry name" value="Fucose_pyrophosphorylase"/>
    <property type="match status" value="1"/>
</dbReference>
<dbReference type="GO" id="GO:0016772">
    <property type="term" value="F:transferase activity, transferring phosphorus-containing groups"/>
    <property type="evidence" value="ECO:0007669"/>
    <property type="project" value="InterPro"/>
</dbReference>
<dbReference type="GO" id="GO:0000166">
    <property type="term" value="F:nucleotide binding"/>
    <property type="evidence" value="ECO:0007669"/>
    <property type="project" value="UniProtKB-KW"/>
</dbReference>
<evidence type="ECO:0000313" key="5">
    <source>
        <dbReference type="Proteomes" id="UP001163046"/>
    </source>
</evidence>
<feature type="domain" description="GDP-fucose pyrophosphorylase" evidence="3">
    <location>
        <begin position="87"/>
        <end position="499"/>
    </location>
</feature>
<dbReference type="EMBL" id="MU826355">
    <property type="protein sequence ID" value="KAJ7380015.1"/>
    <property type="molecule type" value="Genomic_DNA"/>
</dbReference>
<accession>A0A9W9ZEM4</accession>
<dbReference type="GO" id="GO:0042350">
    <property type="term" value="P:GDP-L-fucose biosynthetic process"/>
    <property type="evidence" value="ECO:0007669"/>
    <property type="project" value="UniProtKB-ARBA"/>
</dbReference>
<dbReference type="SUPFAM" id="SSF51161">
    <property type="entry name" value="Trimeric LpxA-like enzymes"/>
    <property type="match status" value="1"/>
</dbReference>
<dbReference type="AlphaFoldDB" id="A0A9W9ZEM4"/>
<dbReference type="PANTHER" id="PTHR15045:SF1">
    <property type="entry name" value="FUCOSE-1-PHOSPHATE GUANYLYLTRANSFERASE"/>
    <property type="match status" value="1"/>
</dbReference>
<dbReference type="InterPro" id="IPR012887">
    <property type="entry name" value="GDP_fucose_pyrophosphorylase"/>
</dbReference>
<evidence type="ECO:0000256" key="2">
    <source>
        <dbReference type="ARBA" id="ARBA00022741"/>
    </source>
</evidence>
<evidence type="ECO:0000313" key="4">
    <source>
        <dbReference type="EMBL" id="KAJ7380015.1"/>
    </source>
</evidence>
<keyword evidence="1" id="KW-0808">Transferase</keyword>
<keyword evidence="5" id="KW-1185">Reference proteome</keyword>